<dbReference type="InterPro" id="IPR012349">
    <property type="entry name" value="Split_barrel_FMN-bd"/>
</dbReference>
<comment type="similarity">
    <text evidence="1">Belongs to the non-flavoprotein flavin reductase family.</text>
</comment>
<keyword evidence="5" id="KW-1185">Reference proteome</keyword>
<evidence type="ECO:0000313" key="4">
    <source>
        <dbReference type="EMBL" id="MER5171075.1"/>
    </source>
</evidence>
<reference evidence="4 5" key="1">
    <citation type="submission" date="2024-06" db="EMBL/GenBank/DDBJ databases">
        <title>Thioclava kandeliae sp. nov. from a rhizosphere soil sample of Kandelia candel in a mangrove.</title>
        <authorList>
            <person name="Mu T."/>
        </authorList>
    </citation>
    <scope>NUCLEOTIDE SEQUENCE [LARGE SCALE GENOMIC DNA]</scope>
    <source>
        <strain evidence="4 5">CPCC 100088</strain>
    </source>
</reference>
<dbReference type="RefSeq" id="WP_350935221.1">
    <property type="nucleotide sequence ID" value="NZ_JAYWLC010000003.1"/>
</dbReference>
<evidence type="ECO:0000256" key="2">
    <source>
        <dbReference type="ARBA" id="ARBA00023002"/>
    </source>
</evidence>
<feature type="domain" description="Flavin reductase like" evidence="3">
    <location>
        <begin position="22"/>
        <end position="165"/>
    </location>
</feature>
<gene>
    <name evidence="4" type="ORF">VSX56_04735</name>
</gene>
<dbReference type="SUPFAM" id="SSF50475">
    <property type="entry name" value="FMN-binding split barrel"/>
    <property type="match status" value="1"/>
</dbReference>
<evidence type="ECO:0000256" key="1">
    <source>
        <dbReference type="ARBA" id="ARBA00008898"/>
    </source>
</evidence>
<dbReference type="SMART" id="SM00903">
    <property type="entry name" value="Flavin_Reduct"/>
    <property type="match status" value="1"/>
</dbReference>
<accession>A0ABV1SDW1</accession>
<dbReference type="EC" id="1.-.-.-" evidence="4"/>
<keyword evidence="2 4" id="KW-0560">Oxidoreductase</keyword>
<dbReference type="Proteomes" id="UP001438953">
    <property type="component" value="Unassembled WGS sequence"/>
</dbReference>
<protein>
    <submittedName>
        <fullName evidence="4">Flavin reductase family protein</fullName>
        <ecNumber evidence="4">1.-.-.-</ecNumber>
    </submittedName>
</protein>
<dbReference type="GO" id="GO:0016491">
    <property type="term" value="F:oxidoreductase activity"/>
    <property type="evidence" value="ECO:0007669"/>
    <property type="project" value="UniProtKB-KW"/>
</dbReference>
<dbReference type="PANTHER" id="PTHR30466">
    <property type="entry name" value="FLAVIN REDUCTASE"/>
    <property type="match status" value="1"/>
</dbReference>
<name>A0ABV1SDW1_9RHOB</name>
<dbReference type="Gene3D" id="2.30.110.10">
    <property type="entry name" value="Electron Transport, Fmn-binding Protein, Chain A"/>
    <property type="match status" value="1"/>
</dbReference>
<organism evidence="4 5">
    <name type="scientific">Thioclava kandeliae</name>
    <dbReference type="NCBI Taxonomy" id="3070818"/>
    <lineage>
        <taxon>Bacteria</taxon>
        <taxon>Pseudomonadati</taxon>
        <taxon>Pseudomonadota</taxon>
        <taxon>Alphaproteobacteria</taxon>
        <taxon>Rhodobacterales</taxon>
        <taxon>Paracoccaceae</taxon>
        <taxon>Thioclava</taxon>
    </lineage>
</organism>
<comment type="caution">
    <text evidence="4">The sequence shown here is derived from an EMBL/GenBank/DDBJ whole genome shotgun (WGS) entry which is preliminary data.</text>
</comment>
<dbReference type="InterPro" id="IPR050268">
    <property type="entry name" value="NADH-dep_flavin_reductase"/>
</dbReference>
<sequence length="167" mass="17905">MGHYSQTFTPDPADTRSLRNALGRFPTGVVIVTATVAGERIGMTMSSFNALSLDPALILFSIGRHAHSLPLFEKAESYAIHVLSQDQTDLSNRFARAGADKFAGVETTPSLNGAPHITGAQAIFDCVPNAIHDAGDHRLFVAQVSEIHLAEPSYPLIFSQGGYVALR</sequence>
<dbReference type="PANTHER" id="PTHR30466:SF11">
    <property type="entry name" value="FLAVIN-DEPENDENT MONOOXYGENASE, REDUCTASE SUBUNIT HSAB"/>
    <property type="match status" value="1"/>
</dbReference>
<proteinExistence type="inferred from homology"/>
<dbReference type="Pfam" id="PF01613">
    <property type="entry name" value="Flavin_Reduct"/>
    <property type="match status" value="1"/>
</dbReference>
<evidence type="ECO:0000259" key="3">
    <source>
        <dbReference type="SMART" id="SM00903"/>
    </source>
</evidence>
<dbReference type="InterPro" id="IPR002563">
    <property type="entry name" value="Flavin_Rdtase-like_dom"/>
</dbReference>
<evidence type="ECO:0000313" key="5">
    <source>
        <dbReference type="Proteomes" id="UP001438953"/>
    </source>
</evidence>
<dbReference type="EMBL" id="JAYWLC010000003">
    <property type="protein sequence ID" value="MER5171075.1"/>
    <property type="molecule type" value="Genomic_DNA"/>
</dbReference>